<dbReference type="EMBL" id="JAMDGY010000071">
    <property type="protein sequence ID" value="MDD0992943.1"/>
    <property type="molecule type" value="Genomic_DNA"/>
</dbReference>
<protein>
    <submittedName>
        <fullName evidence="1">Gp37 family protein</fullName>
    </submittedName>
</protein>
<dbReference type="RefSeq" id="WP_273910137.1">
    <property type="nucleotide sequence ID" value="NZ_JAMDGX010000022.1"/>
</dbReference>
<dbReference type="SUPFAM" id="SSF143749">
    <property type="entry name" value="Phage tail protein-like"/>
    <property type="match status" value="1"/>
</dbReference>
<dbReference type="Gene3D" id="3.30.2000.10">
    <property type="entry name" value="Phage tail protein-like"/>
    <property type="match status" value="1"/>
</dbReference>
<name>A0ABT5NXY6_9PSED</name>
<dbReference type="InterPro" id="IPR038042">
    <property type="entry name" value="Gp37-like"/>
</dbReference>
<dbReference type="InterPro" id="IPR018602">
    <property type="entry name" value="Gp37/STM4215"/>
</dbReference>
<dbReference type="Pfam" id="PF09646">
    <property type="entry name" value="Gp37"/>
    <property type="match status" value="1"/>
</dbReference>
<evidence type="ECO:0000313" key="2">
    <source>
        <dbReference type="Proteomes" id="UP001148203"/>
    </source>
</evidence>
<organism evidence="1 2">
    <name type="scientific">Pseudomonas fontis</name>
    <dbReference type="NCBI Taxonomy" id="2942633"/>
    <lineage>
        <taxon>Bacteria</taxon>
        <taxon>Pseudomonadati</taxon>
        <taxon>Pseudomonadota</taxon>
        <taxon>Gammaproteobacteria</taxon>
        <taxon>Pseudomonadales</taxon>
        <taxon>Pseudomonadaceae</taxon>
        <taxon>Pseudomonas</taxon>
    </lineage>
</organism>
<comment type="caution">
    <text evidence="1">The sequence shown here is derived from an EMBL/GenBank/DDBJ whole genome shotgun (WGS) entry which is preliminary data.</text>
</comment>
<proteinExistence type="predicted"/>
<gene>
    <name evidence="1" type="ORF">M5G11_20640</name>
</gene>
<dbReference type="Proteomes" id="UP001148203">
    <property type="component" value="Unassembled WGS sequence"/>
</dbReference>
<reference evidence="1 2" key="1">
    <citation type="submission" date="2022-05" db="EMBL/GenBank/DDBJ databases">
        <title>Novel Pseudomonas spp. Isolated from a Rainbow Trout Aquaculture Facility.</title>
        <authorList>
            <person name="Testerman T."/>
            <person name="Graf J."/>
        </authorList>
    </citation>
    <scope>NUCLEOTIDE SEQUENCE [LARGE SCALE GENOMIC DNA]</scope>
    <source>
        <strain evidence="1 2">ID681</strain>
    </source>
</reference>
<accession>A0ABT5NXY6</accession>
<keyword evidence="2" id="KW-1185">Reference proteome</keyword>
<evidence type="ECO:0000313" key="1">
    <source>
        <dbReference type="EMBL" id="MDD0992943.1"/>
    </source>
</evidence>
<sequence>MVSNKTQTEQLMDAMLARLKEAFGKELMVELFPENPQGHRLNHPRGAVLMAYGKSHFGHSEATDAVFQERNLVIRLTLVFRQLHGKDGVISYLDRLRGCLAGWFPPHCDKACWPVAEHFIGHMNGVWQYAQDFSVRATQIQVVLPGNEPGLTSATFEHEGFP</sequence>
<dbReference type="InterPro" id="IPR035934">
    <property type="entry name" value="Phage_tail_protein-like_sf"/>
</dbReference>